<evidence type="ECO:0000313" key="2">
    <source>
        <dbReference type="Proteomes" id="UP001283361"/>
    </source>
</evidence>
<dbReference type="EMBL" id="JAWDGP010008107">
    <property type="protein sequence ID" value="KAK3690677.1"/>
    <property type="molecule type" value="Genomic_DNA"/>
</dbReference>
<evidence type="ECO:0000313" key="1">
    <source>
        <dbReference type="EMBL" id="KAK3690677.1"/>
    </source>
</evidence>
<organism evidence="1 2">
    <name type="scientific">Elysia crispata</name>
    <name type="common">lettuce slug</name>
    <dbReference type="NCBI Taxonomy" id="231223"/>
    <lineage>
        <taxon>Eukaryota</taxon>
        <taxon>Metazoa</taxon>
        <taxon>Spiralia</taxon>
        <taxon>Lophotrochozoa</taxon>
        <taxon>Mollusca</taxon>
        <taxon>Gastropoda</taxon>
        <taxon>Heterobranchia</taxon>
        <taxon>Euthyneura</taxon>
        <taxon>Panpulmonata</taxon>
        <taxon>Sacoglossa</taxon>
        <taxon>Placobranchoidea</taxon>
        <taxon>Plakobranchidae</taxon>
        <taxon>Elysia</taxon>
    </lineage>
</organism>
<dbReference type="Proteomes" id="UP001283361">
    <property type="component" value="Unassembled WGS sequence"/>
</dbReference>
<accession>A0AAE0XDG0</accession>
<proteinExistence type="predicted"/>
<protein>
    <submittedName>
        <fullName evidence="1">Uncharacterized protein</fullName>
    </submittedName>
</protein>
<keyword evidence="2" id="KW-1185">Reference proteome</keyword>
<dbReference type="AlphaFoldDB" id="A0AAE0XDG0"/>
<reference evidence="1" key="1">
    <citation type="journal article" date="2023" name="G3 (Bethesda)">
        <title>A reference genome for the long-term kleptoplast-retaining sea slug Elysia crispata morphotype clarki.</title>
        <authorList>
            <person name="Eastman K.E."/>
            <person name="Pendleton A.L."/>
            <person name="Shaikh M.A."/>
            <person name="Suttiyut T."/>
            <person name="Ogas R."/>
            <person name="Tomko P."/>
            <person name="Gavelis G."/>
            <person name="Widhalm J.R."/>
            <person name="Wisecaver J.H."/>
        </authorList>
    </citation>
    <scope>NUCLEOTIDE SEQUENCE</scope>
    <source>
        <strain evidence="1">ECLA1</strain>
    </source>
</reference>
<sequence>MPLYRCGTSSRKISREFAKSNAQKVCRGVRAVDFRGQRVSSNIGTRHDSLDYGNDQGQFCGCQDRRKL</sequence>
<comment type="caution">
    <text evidence="1">The sequence shown here is derived from an EMBL/GenBank/DDBJ whole genome shotgun (WGS) entry which is preliminary data.</text>
</comment>
<name>A0AAE0XDG0_9GAST</name>
<gene>
    <name evidence="1" type="ORF">RRG08_061120</name>
</gene>